<gene>
    <name evidence="2" type="ORF">BALG_01698</name>
</gene>
<feature type="chain" id="PRO_5002389162" description="Antifreeze protein" evidence="1">
    <location>
        <begin position="30"/>
        <end position="114"/>
    </location>
</feature>
<reference evidence="2" key="1">
    <citation type="submission" date="2009-01" db="EMBL/GenBank/DDBJ databases">
        <title>The Genome Sequence of Brucella pinnipedialis M292/94/1.</title>
        <authorList>
            <consortium name="The Broad Institute Genome Sequencing Platform"/>
            <person name="Ward D."/>
            <person name="Young S.K."/>
            <person name="Kodira C.D."/>
            <person name="Zeng Q."/>
            <person name="Koehrsen M."/>
            <person name="Alvarado L."/>
            <person name="Berlin A."/>
            <person name="Borenstein D."/>
            <person name="Chen Z."/>
            <person name="Engels R."/>
            <person name="Freedman E."/>
            <person name="Gellesch M."/>
            <person name="Goldberg J."/>
            <person name="Griggs A."/>
            <person name="Gujja S."/>
            <person name="Heiman D."/>
            <person name="Hepburn T."/>
            <person name="Howarth C."/>
            <person name="Jen D."/>
            <person name="Larson L."/>
            <person name="Lewis B."/>
            <person name="Mehta T."/>
            <person name="Park D."/>
            <person name="Pearson M."/>
            <person name="Roberts A."/>
            <person name="Saif S."/>
            <person name="Shea T."/>
            <person name="Shenoy N."/>
            <person name="Sisk P."/>
            <person name="Stolte C."/>
            <person name="Sykes S."/>
            <person name="Walk T."/>
            <person name="White J."/>
            <person name="Yandava C."/>
            <person name="Whatmore A.M."/>
            <person name="Perrett L.L."/>
            <person name="O'Callaghan D."/>
            <person name="Nusbaum C."/>
            <person name="Galagan J."/>
            <person name="Birren B."/>
        </authorList>
    </citation>
    <scope>NUCLEOTIDE SEQUENCE [LARGE SCALE GENOMIC DNA]</scope>
    <source>
        <strain evidence="2">M292/94/1</strain>
    </source>
</reference>
<dbReference type="GeneID" id="93016234"/>
<evidence type="ECO:0000256" key="1">
    <source>
        <dbReference type="SAM" id="SignalP"/>
    </source>
</evidence>
<evidence type="ECO:0000313" key="2">
    <source>
        <dbReference type="EMBL" id="EEZ31578.1"/>
    </source>
</evidence>
<dbReference type="Proteomes" id="UP000004659">
    <property type="component" value="Unassembled WGS sequence"/>
</dbReference>
<evidence type="ECO:0008006" key="3">
    <source>
        <dbReference type="Google" id="ProtNLM"/>
    </source>
</evidence>
<accession>A0A0E1X3J2</accession>
<dbReference type="HOGENOM" id="CLU_133222_0_0_5"/>
<protein>
    <recommendedName>
        <fullName evidence="3">Antifreeze protein</fullName>
    </recommendedName>
</protein>
<dbReference type="RefSeq" id="WP_002964582.1">
    <property type="nucleotide sequence ID" value="NZ_EQ999546.1"/>
</dbReference>
<feature type="signal peptide" evidence="1">
    <location>
        <begin position="1"/>
        <end position="29"/>
    </location>
</feature>
<dbReference type="AlphaFoldDB" id="A0A0E1X3J2"/>
<keyword evidence="1" id="KW-0732">Signal</keyword>
<proteinExistence type="predicted"/>
<dbReference type="EMBL" id="EQ999546">
    <property type="protein sequence ID" value="EEZ31578.1"/>
    <property type="molecule type" value="Genomic_DNA"/>
</dbReference>
<name>A0A0E1X3J2_9HYPH</name>
<sequence>MSVISLKSFVVTAAIGVAAMFSASASANAASAVMAPAITTAAHSSVMNVDYRRHHHRPIVRGCSVEGAKMKAHRMGIRNARVTYRGRTVTVRGFRHGRPTSVTFADTRGCPIIR</sequence>
<organism evidence="2">
    <name type="scientific">Brucella pinnipedialis M292/94/1</name>
    <dbReference type="NCBI Taxonomy" id="520462"/>
    <lineage>
        <taxon>Bacteria</taxon>
        <taxon>Pseudomonadati</taxon>
        <taxon>Pseudomonadota</taxon>
        <taxon>Alphaproteobacteria</taxon>
        <taxon>Hyphomicrobiales</taxon>
        <taxon>Brucellaceae</taxon>
        <taxon>Brucella/Ochrobactrum group</taxon>
        <taxon>Brucella</taxon>
    </lineage>
</organism>